<reference evidence="2 3" key="1">
    <citation type="submission" date="2022-04" db="EMBL/GenBank/DDBJ databases">
        <title>Identification of a novel bacterium isolated from mangrove sediments.</title>
        <authorList>
            <person name="Pan X."/>
        </authorList>
    </citation>
    <scope>NUCLEOTIDE SEQUENCE [LARGE SCALE GENOMIC DNA]</scope>
    <source>
        <strain evidence="2 3">B2638</strain>
    </source>
</reference>
<keyword evidence="1" id="KW-1133">Transmembrane helix</keyword>
<feature type="transmembrane region" description="Helical" evidence="1">
    <location>
        <begin position="275"/>
        <end position="294"/>
    </location>
</feature>
<gene>
    <name evidence="2" type="ORF">MTR66_00270</name>
</gene>
<evidence type="ECO:0000256" key="1">
    <source>
        <dbReference type="SAM" id="Phobius"/>
    </source>
</evidence>
<keyword evidence="1" id="KW-0812">Transmembrane</keyword>
<organism evidence="2 3">
    <name type="scientific">Novosphingobium beihaiensis</name>
    <dbReference type="NCBI Taxonomy" id="2930389"/>
    <lineage>
        <taxon>Bacteria</taxon>
        <taxon>Pseudomonadati</taxon>
        <taxon>Pseudomonadota</taxon>
        <taxon>Alphaproteobacteria</taxon>
        <taxon>Sphingomonadales</taxon>
        <taxon>Sphingomonadaceae</taxon>
        <taxon>Novosphingobium</taxon>
    </lineage>
</organism>
<proteinExistence type="predicted"/>
<evidence type="ECO:0000313" key="2">
    <source>
        <dbReference type="EMBL" id="MCJ2185243.1"/>
    </source>
</evidence>
<dbReference type="EMBL" id="JALHLG010000001">
    <property type="protein sequence ID" value="MCJ2185243.1"/>
    <property type="molecule type" value="Genomic_DNA"/>
</dbReference>
<dbReference type="RefSeq" id="WP_243916890.1">
    <property type="nucleotide sequence ID" value="NZ_JALHLG010000001.1"/>
</dbReference>
<feature type="transmembrane region" description="Helical" evidence="1">
    <location>
        <begin position="197"/>
        <end position="215"/>
    </location>
</feature>
<evidence type="ECO:0000313" key="3">
    <source>
        <dbReference type="Proteomes" id="UP001202281"/>
    </source>
</evidence>
<feature type="transmembrane region" description="Helical" evidence="1">
    <location>
        <begin position="83"/>
        <end position="114"/>
    </location>
</feature>
<dbReference type="Proteomes" id="UP001202281">
    <property type="component" value="Unassembled WGS sequence"/>
</dbReference>
<feature type="transmembrane region" description="Helical" evidence="1">
    <location>
        <begin position="306"/>
        <end position="323"/>
    </location>
</feature>
<evidence type="ECO:0008006" key="4">
    <source>
        <dbReference type="Google" id="ProtNLM"/>
    </source>
</evidence>
<feature type="transmembrane region" description="Helical" evidence="1">
    <location>
        <begin position="353"/>
        <end position="370"/>
    </location>
</feature>
<feature type="transmembrane region" description="Helical" evidence="1">
    <location>
        <begin position="227"/>
        <end position="249"/>
    </location>
</feature>
<keyword evidence="1" id="KW-0472">Membrane</keyword>
<feature type="transmembrane region" description="Helical" evidence="1">
    <location>
        <begin position="126"/>
        <end position="143"/>
    </location>
</feature>
<comment type="caution">
    <text evidence="2">The sequence shown here is derived from an EMBL/GenBank/DDBJ whole genome shotgun (WGS) entry which is preliminary data.</text>
</comment>
<protein>
    <recommendedName>
        <fullName evidence="4">Glycosyltransferase RgtA/B/C/D-like domain-containing protein</fullName>
    </recommendedName>
</protein>
<sequence length="512" mass="56064">MSTKAGIFRRYPELTAARHKDVPANGIPEFCVYLALSMLLHAALLGDWTFEVDDQFYALVGHRLTEEARLYVDIWDRKGPVLYYLYALFAWIWDSPVCYQLAATLFCAVGATVVQGIAVKLADRRGAFLAGISYLLLSFQFGGANGQSVVFYEPMLAICVWSVVSRIDVVREGRVDLPLVGGFFAAGLALMCKQSAAFEAIFFGAAYCAIGWHAGAPLPRIVRSSMVLAIVGAAPLLTFAFGFWFAGYFDPFWHALVGSNLERQYMGAHERLSRLPAVLTVMALPTGVALLGWLRLRRNDQGRVTVRLVSGWLGAAAFAILLYPNIFEFYLMALVPALCVMASGLYEQGRVGLLALAGLATSILPFSSALDVPARIRARAASAELVNYVRKEKGQGGLFVAGQLSYLYVLTGSLPPSRLVFVSHLFDMTEASAIGRNQLAEVHRILAQRPGTVVRQVPLQGSPLNDRAVALLDSYLDGCAKRRRFTLYDQYGAQEQVVYSQCGRGRSGQAEP</sequence>
<accession>A0ABT0BJU8</accession>
<keyword evidence="3" id="KW-1185">Reference proteome</keyword>
<name>A0ABT0BJU8_9SPHN</name>